<comment type="catalytic activity">
    <reaction evidence="7">
        <text>2 superoxide + 2 H(+) = H2O2 + O2</text>
        <dbReference type="Rhea" id="RHEA:20696"/>
        <dbReference type="ChEBI" id="CHEBI:15378"/>
        <dbReference type="ChEBI" id="CHEBI:15379"/>
        <dbReference type="ChEBI" id="CHEBI:16240"/>
        <dbReference type="ChEBI" id="CHEBI:18421"/>
        <dbReference type="EC" id="1.15.1.1"/>
    </reaction>
</comment>
<keyword evidence="8" id="KW-0732">Signal</keyword>
<dbReference type="Pfam" id="PF02777">
    <property type="entry name" value="Sod_Fe_C"/>
    <property type="match status" value="1"/>
</dbReference>
<evidence type="ECO:0000256" key="7">
    <source>
        <dbReference type="RuleBase" id="RU000414"/>
    </source>
</evidence>
<evidence type="ECO:0000256" key="8">
    <source>
        <dbReference type="SAM" id="SignalP"/>
    </source>
</evidence>
<feature type="signal peptide" evidence="8">
    <location>
        <begin position="1"/>
        <end position="20"/>
    </location>
</feature>
<dbReference type="InterPro" id="IPR019833">
    <property type="entry name" value="Mn/Fe_SOD_BS"/>
</dbReference>
<dbReference type="PROSITE" id="PS00088">
    <property type="entry name" value="SOD_MN"/>
    <property type="match status" value="1"/>
</dbReference>
<dbReference type="OrthoDB" id="9803125at2"/>
<dbReference type="PATRIC" id="fig|56107.3.peg.6268"/>
<evidence type="ECO:0000313" key="11">
    <source>
        <dbReference type="EMBL" id="AFZ27702.1"/>
    </source>
</evidence>
<dbReference type="SUPFAM" id="SSF54719">
    <property type="entry name" value="Fe,Mn superoxide dismutase (SOD), C-terminal domain"/>
    <property type="match status" value="1"/>
</dbReference>
<comment type="similarity">
    <text evidence="1 7">Belongs to the iron/manganese superoxide dismutase family.</text>
</comment>
<evidence type="ECO:0000256" key="1">
    <source>
        <dbReference type="ARBA" id="ARBA00008714"/>
    </source>
</evidence>
<dbReference type="InterPro" id="IPR019831">
    <property type="entry name" value="Mn/Fe_SOD_N"/>
</dbReference>
<dbReference type="PIRSF" id="PIRSF000349">
    <property type="entry name" value="SODismutase"/>
    <property type="match status" value="1"/>
</dbReference>
<accession>K9X7S0</accession>
<feature type="binding site" evidence="6">
    <location>
        <position position="206"/>
    </location>
    <ligand>
        <name>Mn(2+)</name>
        <dbReference type="ChEBI" id="CHEBI:29035"/>
    </ligand>
</feature>
<feature type="binding site" evidence="6">
    <location>
        <position position="68"/>
    </location>
    <ligand>
        <name>Mn(2+)</name>
        <dbReference type="ChEBI" id="CHEBI:29035"/>
    </ligand>
</feature>
<name>K9X7S0_9NOST</name>
<dbReference type="GO" id="GO:0046872">
    <property type="term" value="F:metal ion binding"/>
    <property type="evidence" value="ECO:0007669"/>
    <property type="project" value="UniProtKB-KW"/>
</dbReference>
<dbReference type="EMBL" id="CP003642">
    <property type="protein sequence ID" value="AFZ27702.1"/>
    <property type="molecule type" value="Genomic_DNA"/>
</dbReference>
<evidence type="ECO:0000256" key="5">
    <source>
        <dbReference type="ARBA" id="ARBA00023002"/>
    </source>
</evidence>
<dbReference type="FunFam" id="3.55.40.20:FF:000001">
    <property type="entry name" value="Superoxide dismutase"/>
    <property type="match status" value="1"/>
</dbReference>
<comment type="function">
    <text evidence="7">Destroys radicals which are normally produced within the cells and which are toxic to biological systems.</text>
</comment>
<sequence length="247" mass="27800">MNLNRRHFLLLFGSGVAAFALENYALAEKSPSGNATTPSTSGAIELPPLPYAYEALEPHIDARTMQFHHDKHHAAYVNNLNAALDKHPELKSKTVEQLLQNLDQVPADIRTTVRNNGGGHVNHSMFWKIMKPNGGGEPTGEIATAINQTFGSFENFKKKFNSAGEARFGSGWVWLVRTPGGNLEITTTANQDNPLIESQYPIFGNDVWEHAYYLKYQNRRPDYLDAWWNVVNWDEINQRFADATKKS</sequence>
<protein>
    <recommendedName>
        <fullName evidence="3 7">Superoxide dismutase</fullName>
        <ecNumber evidence="3 7">1.15.1.1</ecNumber>
    </recommendedName>
</protein>
<feature type="domain" description="Manganese/iron superoxide dismutase N-terminal" evidence="9">
    <location>
        <begin position="45"/>
        <end position="131"/>
    </location>
</feature>
<dbReference type="PANTHER" id="PTHR43595">
    <property type="entry name" value="37S RIBOSOMAL PROTEIN S26, MITOCHONDRIAL"/>
    <property type="match status" value="1"/>
</dbReference>
<evidence type="ECO:0000259" key="9">
    <source>
        <dbReference type="Pfam" id="PF00081"/>
    </source>
</evidence>
<dbReference type="RefSeq" id="WP_015210936.1">
    <property type="nucleotide sequence ID" value="NC_019757.1"/>
</dbReference>
<evidence type="ECO:0000259" key="10">
    <source>
        <dbReference type="Pfam" id="PF02777"/>
    </source>
</evidence>
<dbReference type="Pfam" id="PF00081">
    <property type="entry name" value="Sod_Fe_N"/>
    <property type="match status" value="1"/>
</dbReference>
<evidence type="ECO:0000256" key="4">
    <source>
        <dbReference type="ARBA" id="ARBA00022723"/>
    </source>
</evidence>
<comment type="subunit">
    <text evidence="2">Homodimer.</text>
</comment>
<dbReference type="Gene3D" id="1.10.287.990">
    <property type="entry name" value="Fe,Mn superoxide dismutase (SOD) domain"/>
    <property type="match status" value="1"/>
</dbReference>
<dbReference type="InterPro" id="IPR001189">
    <property type="entry name" value="Mn/Fe_SOD"/>
</dbReference>
<gene>
    <name evidence="11" type="ORF">Cylst_5706</name>
</gene>
<evidence type="ECO:0000256" key="3">
    <source>
        <dbReference type="ARBA" id="ARBA00012682"/>
    </source>
</evidence>
<dbReference type="HOGENOM" id="CLU_031625_0_1_3"/>
<dbReference type="STRING" id="56107.Cylst_5706"/>
<dbReference type="Gene3D" id="3.55.40.20">
    <property type="entry name" value="Iron/manganese superoxide dismutase, C-terminal domain"/>
    <property type="match status" value="1"/>
</dbReference>
<dbReference type="PRINTS" id="PR01703">
    <property type="entry name" value="MNSODISMTASE"/>
</dbReference>
<keyword evidence="5 7" id="KW-0560">Oxidoreductase</keyword>
<feature type="binding site" evidence="6">
    <location>
        <position position="123"/>
    </location>
    <ligand>
        <name>Mn(2+)</name>
        <dbReference type="ChEBI" id="CHEBI:29035"/>
    </ligand>
</feature>
<dbReference type="PANTHER" id="PTHR43595:SF2">
    <property type="entry name" value="SMALL RIBOSOMAL SUBUNIT PROTEIN MS42"/>
    <property type="match status" value="1"/>
</dbReference>
<keyword evidence="12" id="KW-1185">Reference proteome</keyword>
<dbReference type="GO" id="GO:0004784">
    <property type="term" value="F:superoxide dismutase activity"/>
    <property type="evidence" value="ECO:0007669"/>
    <property type="project" value="UniProtKB-EC"/>
</dbReference>
<dbReference type="GO" id="GO:0005737">
    <property type="term" value="C:cytoplasm"/>
    <property type="evidence" value="ECO:0007669"/>
    <property type="project" value="TreeGrafter"/>
</dbReference>
<dbReference type="InterPro" id="IPR036314">
    <property type="entry name" value="SOD_C_sf"/>
</dbReference>
<dbReference type="AlphaFoldDB" id="K9X7S0"/>
<organism evidence="11 12">
    <name type="scientific">Cylindrospermum stagnale PCC 7417</name>
    <dbReference type="NCBI Taxonomy" id="56107"/>
    <lineage>
        <taxon>Bacteria</taxon>
        <taxon>Bacillati</taxon>
        <taxon>Cyanobacteriota</taxon>
        <taxon>Cyanophyceae</taxon>
        <taxon>Nostocales</taxon>
        <taxon>Nostocaceae</taxon>
        <taxon>Cylindrospermum</taxon>
    </lineage>
</organism>
<evidence type="ECO:0000256" key="2">
    <source>
        <dbReference type="ARBA" id="ARBA00011738"/>
    </source>
</evidence>
<feature type="binding site" evidence="6">
    <location>
        <position position="210"/>
    </location>
    <ligand>
        <name>Mn(2+)</name>
        <dbReference type="ChEBI" id="CHEBI:29035"/>
    </ligand>
</feature>
<dbReference type="Proteomes" id="UP000010475">
    <property type="component" value="Chromosome"/>
</dbReference>
<reference evidence="11 12" key="1">
    <citation type="submission" date="2012-06" db="EMBL/GenBank/DDBJ databases">
        <title>Finished chromosome of genome of Cylindrospermum stagnale PCC 7417.</title>
        <authorList>
            <consortium name="US DOE Joint Genome Institute"/>
            <person name="Gugger M."/>
            <person name="Coursin T."/>
            <person name="Rippka R."/>
            <person name="Tandeau De Marsac N."/>
            <person name="Huntemann M."/>
            <person name="Wei C.-L."/>
            <person name="Han J."/>
            <person name="Detter J.C."/>
            <person name="Han C."/>
            <person name="Tapia R."/>
            <person name="Chen A."/>
            <person name="Kyrpides N."/>
            <person name="Mavromatis K."/>
            <person name="Markowitz V."/>
            <person name="Szeto E."/>
            <person name="Ivanova N."/>
            <person name="Pagani I."/>
            <person name="Pati A."/>
            <person name="Goodwin L."/>
            <person name="Nordberg H.P."/>
            <person name="Cantor M.N."/>
            <person name="Hua S.X."/>
            <person name="Woyke T."/>
            <person name="Kerfeld C.A."/>
        </authorList>
    </citation>
    <scope>NUCLEOTIDE SEQUENCE [LARGE SCALE GENOMIC DNA]</scope>
    <source>
        <strain evidence="11 12">PCC 7417</strain>
    </source>
</reference>
<evidence type="ECO:0000313" key="12">
    <source>
        <dbReference type="Proteomes" id="UP000010475"/>
    </source>
</evidence>
<dbReference type="KEGG" id="csg:Cylst_5706"/>
<dbReference type="InterPro" id="IPR036324">
    <property type="entry name" value="Mn/Fe_SOD_N_sf"/>
</dbReference>
<dbReference type="FunFam" id="1.10.287.990:FF:000001">
    <property type="entry name" value="Superoxide dismutase"/>
    <property type="match status" value="1"/>
</dbReference>
<proteinExistence type="inferred from homology"/>
<feature type="chain" id="PRO_5003937664" description="Superoxide dismutase" evidence="8">
    <location>
        <begin position="21"/>
        <end position="247"/>
    </location>
</feature>
<dbReference type="SUPFAM" id="SSF46609">
    <property type="entry name" value="Fe,Mn superoxide dismutase (SOD), N-terminal domain"/>
    <property type="match status" value="1"/>
</dbReference>
<dbReference type="eggNOG" id="COG0605">
    <property type="taxonomic scope" value="Bacteria"/>
</dbReference>
<dbReference type="InterPro" id="IPR019832">
    <property type="entry name" value="Mn/Fe_SOD_C"/>
</dbReference>
<feature type="domain" description="Manganese/iron superoxide dismutase C-terminal" evidence="10">
    <location>
        <begin position="138"/>
        <end position="239"/>
    </location>
</feature>
<evidence type="ECO:0000256" key="6">
    <source>
        <dbReference type="PIRSR" id="PIRSR000349-1"/>
    </source>
</evidence>
<dbReference type="EC" id="1.15.1.1" evidence="3 7"/>
<keyword evidence="4 6" id="KW-0479">Metal-binding</keyword>